<keyword evidence="2" id="KW-0805">Transcription regulation</keyword>
<dbReference type="PANTHER" id="PTHR30126">
    <property type="entry name" value="HTH-TYPE TRANSCRIPTIONAL REGULATOR"/>
    <property type="match status" value="1"/>
</dbReference>
<accession>A0A426HN10</accession>
<dbReference type="InterPro" id="IPR036390">
    <property type="entry name" value="WH_DNA-bd_sf"/>
</dbReference>
<dbReference type="CDD" id="cd08430">
    <property type="entry name" value="PBP2_IlvY"/>
    <property type="match status" value="1"/>
</dbReference>
<dbReference type="InterPro" id="IPR005119">
    <property type="entry name" value="LysR_subst-bd"/>
</dbReference>
<dbReference type="SUPFAM" id="SSF46785">
    <property type="entry name" value="Winged helix' DNA-binding domain"/>
    <property type="match status" value="1"/>
</dbReference>
<sequence>MDIRELRLFLHLAESCHFGKTAAAMYISPSTLSRQIQRLEESLGHPLFLRDNRTVQLTAAGEQLKKFAQETVLQYQQLQHALNHQSPSLTGELRLFCSVTAAYSHLPQILDQFRAEHPQVEIKLTTGDAADAVEKVQSQDADLGIAGKPEKLPDNVRFHQIGEIPLSLIAPALPCPVRQQAVQPVPDWENIPFIIPEHGPSRKRIDLWFKTHRIQDPQIYATVSGHEAIVSMVALGCGIALIPNVVVENSPDAIRSRILQLDNISMVAPFELGVCTLNKRLHEPLIRAFWQLLPRHPG</sequence>
<dbReference type="FunFam" id="1.10.10.10:FF:000001">
    <property type="entry name" value="LysR family transcriptional regulator"/>
    <property type="match status" value="1"/>
</dbReference>
<proteinExistence type="inferred from homology"/>
<dbReference type="InterPro" id="IPR036388">
    <property type="entry name" value="WH-like_DNA-bd_sf"/>
</dbReference>
<organism evidence="5 6">
    <name type="scientific">Morganella morganii</name>
    <name type="common">Proteus morganii</name>
    <dbReference type="NCBI Taxonomy" id="582"/>
    <lineage>
        <taxon>Bacteria</taxon>
        <taxon>Pseudomonadati</taxon>
        <taxon>Pseudomonadota</taxon>
        <taxon>Gammaproteobacteria</taxon>
        <taxon>Enterobacterales</taxon>
        <taxon>Morganellaceae</taxon>
        <taxon>Morganella</taxon>
    </lineage>
</organism>
<dbReference type="InterPro" id="IPR037404">
    <property type="entry name" value="IlvY_PBP2"/>
</dbReference>
<dbReference type="SUPFAM" id="SSF53850">
    <property type="entry name" value="Periplasmic binding protein-like II"/>
    <property type="match status" value="1"/>
</dbReference>
<dbReference type="EMBL" id="PKLF01000036">
    <property type="protein sequence ID" value="MBE8614678.1"/>
    <property type="molecule type" value="Genomic_DNA"/>
</dbReference>
<dbReference type="Pfam" id="PF03466">
    <property type="entry name" value="LysR_substrate"/>
    <property type="match status" value="1"/>
</dbReference>
<evidence type="ECO:0000313" key="5">
    <source>
        <dbReference type="EMBL" id="MBE8614678.1"/>
    </source>
</evidence>
<dbReference type="NCBIfam" id="NF008722">
    <property type="entry name" value="PRK11716.1"/>
    <property type="match status" value="1"/>
</dbReference>
<reference evidence="5" key="1">
    <citation type="submission" date="2017-12" db="EMBL/GenBank/DDBJ databases">
        <title>Genome sequencing and analysis.</title>
        <authorList>
            <person name="Huang Y.-T."/>
        </authorList>
    </citation>
    <scope>NUCLEOTIDE SEQUENCE</scope>
    <source>
        <strain evidence="5">VGH116</strain>
    </source>
</reference>
<dbReference type="Gene3D" id="1.10.10.10">
    <property type="entry name" value="Winged helix-like DNA-binding domain superfamily/Winged helix DNA-binding domain"/>
    <property type="match status" value="1"/>
</dbReference>
<dbReference type="AlphaFoldDB" id="A0A426HN10"/>
<dbReference type="RefSeq" id="WP_032099210.1">
    <property type="nucleotide sequence ID" value="NZ_BFCJ01000140.1"/>
</dbReference>
<dbReference type="Pfam" id="PF00126">
    <property type="entry name" value="HTH_1"/>
    <property type="match status" value="1"/>
</dbReference>
<evidence type="ECO:0000256" key="2">
    <source>
        <dbReference type="ARBA" id="ARBA00023015"/>
    </source>
</evidence>
<evidence type="ECO:0000313" key="6">
    <source>
        <dbReference type="Proteomes" id="UP000650477"/>
    </source>
</evidence>
<keyword evidence="3" id="KW-0238">DNA-binding</keyword>
<keyword evidence="4" id="KW-0804">Transcription</keyword>
<dbReference type="GO" id="GO:0003700">
    <property type="term" value="F:DNA-binding transcription factor activity"/>
    <property type="evidence" value="ECO:0007669"/>
    <property type="project" value="InterPro"/>
</dbReference>
<gene>
    <name evidence="5" type="ORF">CYG68_20270</name>
</gene>
<evidence type="ECO:0000256" key="3">
    <source>
        <dbReference type="ARBA" id="ARBA00023125"/>
    </source>
</evidence>
<dbReference type="PANTHER" id="PTHR30126:SF81">
    <property type="entry name" value="HTH-TYPE TRANSCRIPTIONAL REGULATOR ILVY"/>
    <property type="match status" value="1"/>
</dbReference>
<evidence type="ECO:0000256" key="4">
    <source>
        <dbReference type="ARBA" id="ARBA00023163"/>
    </source>
</evidence>
<protein>
    <submittedName>
        <fullName evidence="5">HTH-type transcriptional activator IlvY</fullName>
    </submittedName>
</protein>
<dbReference type="Gene3D" id="3.40.190.10">
    <property type="entry name" value="Periplasmic binding protein-like II"/>
    <property type="match status" value="2"/>
</dbReference>
<dbReference type="GO" id="GO:0000976">
    <property type="term" value="F:transcription cis-regulatory region binding"/>
    <property type="evidence" value="ECO:0007669"/>
    <property type="project" value="TreeGrafter"/>
</dbReference>
<comment type="similarity">
    <text evidence="1">Belongs to the LysR transcriptional regulatory family.</text>
</comment>
<comment type="caution">
    <text evidence="5">The sequence shown here is derived from an EMBL/GenBank/DDBJ whole genome shotgun (WGS) entry which is preliminary data.</text>
</comment>
<dbReference type="Proteomes" id="UP000650477">
    <property type="component" value="Unassembled WGS sequence"/>
</dbReference>
<name>A0A426HN10_MORMO</name>
<dbReference type="PROSITE" id="PS50931">
    <property type="entry name" value="HTH_LYSR"/>
    <property type="match status" value="1"/>
</dbReference>
<evidence type="ECO:0000256" key="1">
    <source>
        <dbReference type="ARBA" id="ARBA00009437"/>
    </source>
</evidence>
<dbReference type="InterPro" id="IPR000847">
    <property type="entry name" value="LysR_HTH_N"/>
</dbReference>